<protein>
    <recommendedName>
        <fullName evidence="7">Lectizyme</fullName>
    </recommendedName>
    <alternativeName>
        <fullName evidence="8">Proteolytic lectin</fullName>
    </alternativeName>
</protein>
<dbReference type="InterPro" id="IPR001254">
    <property type="entry name" value="Trypsin_dom"/>
</dbReference>
<evidence type="ECO:0000256" key="5">
    <source>
        <dbReference type="ARBA" id="ARBA00023157"/>
    </source>
</evidence>
<dbReference type="PANTHER" id="PTHR24276:SF91">
    <property type="entry name" value="AT26814P-RELATED"/>
    <property type="match status" value="1"/>
</dbReference>
<dbReference type="PANTHER" id="PTHR24276">
    <property type="entry name" value="POLYSERASE-RELATED"/>
    <property type="match status" value="1"/>
</dbReference>
<evidence type="ECO:0000256" key="7">
    <source>
        <dbReference type="ARBA" id="ARBA00067663"/>
    </source>
</evidence>
<dbReference type="PRINTS" id="PR00722">
    <property type="entry name" value="CHYMOTRYPSIN"/>
</dbReference>
<evidence type="ECO:0000256" key="8">
    <source>
        <dbReference type="ARBA" id="ARBA00077177"/>
    </source>
</evidence>
<comment type="similarity">
    <text evidence="1">Belongs to the peptidase S1 family.</text>
</comment>
<dbReference type="InterPro" id="IPR001314">
    <property type="entry name" value="Peptidase_S1A"/>
</dbReference>
<evidence type="ECO:0000313" key="11">
    <source>
        <dbReference type="RefSeq" id="XP_037900383.1"/>
    </source>
</evidence>
<evidence type="ECO:0000259" key="9">
    <source>
        <dbReference type="PROSITE" id="PS50240"/>
    </source>
</evidence>
<dbReference type="InterPro" id="IPR009003">
    <property type="entry name" value="Peptidase_S1_PA"/>
</dbReference>
<gene>
    <name evidence="11" type="primary">LOC119644733</name>
</gene>
<dbReference type="InterPro" id="IPR018114">
    <property type="entry name" value="TRYPSIN_HIS"/>
</dbReference>
<organism evidence="10 11">
    <name type="scientific">Glossina fuscipes</name>
    <dbReference type="NCBI Taxonomy" id="7396"/>
    <lineage>
        <taxon>Eukaryota</taxon>
        <taxon>Metazoa</taxon>
        <taxon>Ecdysozoa</taxon>
        <taxon>Arthropoda</taxon>
        <taxon>Hexapoda</taxon>
        <taxon>Insecta</taxon>
        <taxon>Pterygota</taxon>
        <taxon>Neoptera</taxon>
        <taxon>Endopterygota</taxon>
        <taxon>Diptera</taxon>
        <taxon>Brachycera</taxon>
        <taxon>Muscomorpha</taxon>
        <taxon>Hippoboscoidea</taxon>
        <taxon>Glossinidae</taxon>
        <taxon>Glossina</taxon>
    </lineage>
</organism>
<dbReference type="Pfam" id="PF00089">
    <property type="entry name" value="Trypsin"/>
    <property type="match status" value="1"/>
</dbReference>
<keyword evidence="10" id="KW-1185">Reference proteome</keyword>
<dbReference type="SUPFAM" id="SSF50494">
    <property type="entry name" value="Trypsin-like serine proteases"/>
    <property type="match status" value="1"/>
</dbReference>
<dbReference type="PROSITE" id="PS00134">
    <property type="entry name" value="TRYPSIN_HIS"/>
    <property type="match status" value="1"/>
</dbReference>
<reference evidence="11" key="1">
    <citation type="submission" date="2025-08" db="UniProtKB">
        <authorList>
            <consortium name="RefSeq"/>
        </authorList>
    </citation>
    <scope>IDENTIFICATION</scope>
    <source>
        <tissue evidence="11">Whole body pupa</tissue>
    </source>
</reference>
<dbReference type="PROSITE" id="PS50240">
    <property type="entry name" value="TRYPSIN_DOM"/>
    <property type="match status" value="1"/>
</dbReference>
<evidence type="ECO:0000256" key="3">
    <source>
        <dbReference type="ARBA" id="ARBA00022801"/>
    </source>
</evidence>
<evidence type="ECO:0000313" key="10">
    <source>
        <dbReference type="Proteomes" id="UP000092443"/>
    </source>
</evidence>
<accession>A0A9C5ZKE7</accession>
<dbReference type="InterPro" id="IPR050430">
    <property type="entry name" value="Peptidase_S1"/>
</dbReference>
<dbReference type="CDD" id="cd00190">
    <property type="entry name" value="Tryp_SPc"/>
    <property type="match status" value="1"/>
</dbReference>
<keyword evidence="5" id="KW-1015">Disulfide bond</keyword>
<evidence type="ECO:0000256" key="2">
    <source>
        <dbReference type="ARBA" id="ARBA00022670"/>
    </source>
</evidence>
<dbReference type="Gene3D" id="2.40.10.10">
    <property type="entry name" value="Trypsin-like serine proteases"/>
    <property type="match status" value="1"/>
</dbReference>
<dbReference type="KEGG" id="gfs:119644733"/>
<sequence length="257" mass="28158">MPSIDFIRLFCHIILIYAHYGQSELRILNGEEAHKRDFPYMVSVRRDQSPICGGNIISDTVILTAAHCVQENNVTVSPNRLNVRVGSSNILAGGDIKPIKSVVIHPDYDLDFKNNLALLLLQSPLEWSQHTSSISFAKDIIEIPSPGSEVRTAGWGKQSDNSSPVKLHSDLFVVASYEQCTAAYSANDESIMCLNHELKKGNCYGDAGNGAVYGEKLVAIANFVIGACGSRYPDVYTNLVPFASWLDDVINANKALK</sequence>
<dbReference type="GO" id="GO:0004252">
    <property type="term" value="F:serine-type endopeptidase activity"/>
    <property type="evidence" value="ECO:0007669"/>
    <property type="project" value="InterPro"/>
</dbReference>
<dbReference type="InterPro" id="IPR043504">
    <property type="entry name" value="Peptidase_S1_PA_chymotrypsin"/>
</dbReference>
<dbReference type="AlphaFoldDB" id="A0A9C5ZKE7"/>
<feature type="domain" description="Peptidase S1" evidence="9">
    <location>
        <begin position="27"/>
        <end position="251"/>
    </location>
</feature>
<dbReference type="GO" id="GO:0006508">
    <property type="term" value="P:proteolysis"/>
    <property type="evidence" value="ECO:0007669"/>
    <property type="project" value="UniProtKB-KW"/>
</dbReference>
<evidence type="ECO:0000256" key="4">
    <source>
        <dbReference type="ARBA" id="ARBA00022825"/>
    </source>
</evidence>
<keyword evidence="2" id="KW-0645">Protease</keyword>
<proteinExistence type="inferred from homology"/>
<evidence type="ECO:0000256" key="1">
    <source>
        <dbReference type="ARBA" id="ARBA00007664"/>
    </source>
</evidence>
<keyword evidence="4" id="KW-0720">Serine protease</keyword>
<dbReference type="SMART" id="SM00020">
    <property type="entry name" value="Tryp_SPc"/>
    <property type="match status" value="1"/>
</dbReference>
<name>A0A9C5ZKE7_9MUSC</name>
<dbReference type="GeneID" id="119644733"/>
<dbReference type="RefSeq" id="XP_037900383.1">
    <property type="nucleotide sequence ID" value="XM_038044455.1"/>
</dbReference>
<dbReference type="FunFam" id="2.40.10.10:FF:000068">
    <property type="entry name" value="transmembrane protease serine 2"/>
    <property type="match status" value="1"/>
</dbReference>
<keyword evidence="3" id="KW-0378">Hydrolase</keyword>
<evidence type="ECO:0000256" key="6">
    <source>
        <dbReference type="ARBA" id="ARBA00057221"/>
    </source>
</evidence>
<dbReference type="Proteomes" id="UP000092443">
    <property type="component" value="Unplaced"/>
</dbReference>
<comment type="function">
    <text evidence="6">Protein with lectin and protease activity involved in the establishment of trypanosome infections in tsetse flies. Binds D-glucosamine and agglutinates bloodstream-form trypanosomes and rabbit red blood cells. Capable of inducing transformation of bloodstream-form trypanosomes into procyclic (midgut) forms in vitro.</text>
</comment>